<reference evidence="2 3" key="1">
    <citation type="journal article" date="2020" name="ISME J.">
        <title>Uncovering the hidden diversity of litter-decomposition mechanisms in mushroom-forming fungi.</title>
        <authorList>
            <person name="Floudas D."/>
            <person name="Bentzer J."/>
            <person name="Ahren D."/>
            <person name="Johansson T."/>
            <person name="Persson P."/>
            <person name="Tunlid A."/>
        </authorList>
    </citation>
    <scope>NUCLEOTIDE SEQUENCE [LARGE SCALE GENOMIC DNA]</scope>
    <source>
        <strain evidence="2 3">CBS 291.85</strain>
    </source>
</reference>
<dbReference type="Proteomes" id="UP000559256">
    <property type="component" value="Unassembled WGS sequence"/>
</dbReference>
<accession>A0A8H5LL05</accession>
<gene>
    <name evidence="2" type="ORF">D9758_009099</name>
</gene>
<evidence type="ECO:0000313" key="3">
    <source>
        <dbReference type="Proteomes" id="UP000559256"/>
    </source>
</evidence>
<evidence type="ECO:0008006" key="4">
    <source>
        <dbReference type="Google" id="ProtNLM"/>
    </source>
</evidence>
<organism evidence="2 3">
    <name type="scientific">Tetrapyrgos nigripes</name>
    <dbReference type="NCBI Taxonomy" id="182062"/>
    <lineage>
        <taxon>Eukaryota</taxon>
        <taxon>Fungi</taxon>
        <taxon>Dikarya</taxon>
        <taxon>Basidiomycota</taxon>
        <taxon>Agaricomycotina</taxon>
        <taxon>Agaricomycetes</taxon>
        <taxon>Agaricomycetidae</taxon>
        <taxon>Agaricales</taxon>
        <taxon>Marasmiineae</taxon>
        <taxon>Marasmiaceae</taxon>
        <taxon>Tetrapyrgos</taxon>
    </lineage>
</organism>
<name>A0A8H5LL05_9AGAR</name>
<sequence>MGAQQARTDERDSSSRSGAKLKPFNGTSNAVDPFLSQMYLWFLRNPRKFTDDASRVLETLAFMMEGTAARWASNQIRKIQEEGNNKSYMDFHSAIRREFAGGSDRHRTVKAAKYQARHCIGYTVLPLFQRVEGRCKAE</sequence>
<evidence type="ECO:0000256" key="1">
    <source>
        <dbReference type="SAM" id="MobiDB-lite"/>
    </source>
</evidence>
<dbReference type="AlphaFoldDB" id="A0A8H5LL05"/>
<protein>
    <recommendedName>
        <fullName evidence="4">DUF4939 domain-containing protein</fullName>
    </recommendedName>
</protein>
<dbReference type="EMBL" id="JAACJM010000042">
    <property type="protein sequence ID" value="KAF5361161.1"/>
    <property type="molecule type" value="Genomic_DNA"/>
</dbReference>
<dbReference type="OrthoDB" id="2895259at2759"/>
<proteinExistence type="predicted"/>
<keyword evidence="3" id="KW-1185">Reference proteome</keyword>
<feature type="region of interest" description="Disordered" evidence="1">
    <location>
        <begin position="1"/>
        <end position="24"/>
    </location>
</feature>
<comment type="caution">
    <text evidence="2">The sequence shown here is derived from an EMBL/GenBank/DDBJ whole genome shotgun (WGS) entry which is preliminary data.</text>
</comment>
<evidence type="ECO:0000313" key="2">
    <source>
        <dbReference type="EMBL" id="KAF5361161.1"/>
    </source>
</evidence>